<dbReference type="SUPFAM" id="SSF111069">
    <property type="entry name" value="Hypothetical protein yfbM"/>
    <property type="match status" value="1"/>
</dbReference>
<accession>A0A2N9L5M4</accession>
<evidence type="ECO:0008006" key="3">
    <source>
        <dbReference type="Google" id="ProtNLM"/>
    </source>
</evidence>
<sequence>MSMSGVFVQVDAAELARIQADPSAAEALFQDSPMIPPVFTQLNETMQARVRAMGPQMMARTLSQLDPRIRQRLEERLGQSTEALASGQGGEALLKLMQERGARAAGMTKLSGPREKLSLDKEWHGIHYLLCRETEPGAALLSQAVLGGDVIGEDDEGFSGYGPARFFTPEKVTAIATEMNRPGLEAEVGGRFDAATMSKLEIYPGWRQSDAENLMNALRRLRDFYADAAGKGRAIVTCIV</sequence>
<dbReference type="Gene3D" id="3.40.1760.10">
    <property type="entry name" value="YfbM-like super family"/>
    <property type="match status" value="1"/>
</dbReference>
<evidence type="ECO:0000313" key="1">
    <source>
        <dbReference type="EMBL" id="SPE18531.1"/>
    </source>
</evidence>
<dbReference type="EMBL" id="OKRB01000068">
    <property type="protein sequence ID" value="SPE18531.1"/>
    <property type="molecule type" value="Genomic_DNA"/>
</dbReference>
<protein>
    <recommendedName>
        <fullName evidence="3">DUF1877 family protein</fullName>
    </recommendedName>
</protein>
<name>A0A2N9L5M4_9BACT</name>
<dbReference type="InterPro" id="IPR015068">
    <property type="entry name" value="DUF1877"/>
</dbReference>
<dbReference type="Pfam" id="PF08974">
    <property type="entry name" value="DUF1877"/>
    <property type="match status" value="1"/>
</dbReference>
<organism evidence="1 2">
    <name type="scientific">Candidatus Sulfuritelmatomonas gaucii</name>
    <dbReference type="NCBI Taxonomy" id="2043161"/>
    <lineage>
        <taxon>Bacteria</taxon>
        <taxon>Pseudomonadati</taxon>
        <taxon>Acidobacteriota</taxon>
        <taxon>Terriglobia</taxon>
        <taxon>Terriglobales</taxon>
        <taxon>Acidobacteriaceae</taxon>
        <taxon>Candidatus Sulfuritelmatomonas</taxon>
    </lineage>
</organism>
<reference evidence="2" key="1">
    <citation type="submission" date="2018-02" db="EMBL/GenBank/DDBJ databases">
        <authorList>
            <person name="Hausmann B."/>
        </authorList>
    </citation>
    <scope>NUCLEOTIDE SEQUENCE [LARGE SCALE GENOMIC DNA]</scope>
    <source>
        <strain evidence="2">Peat soil MAG SbA5</strain>
    </source>
</reference>
<dbReference type="OrthoDB" id="489746at2"/>
<gene>
    <name evidence="1" type="ORF">SBA5_160015</name>
</gene>
<dbReference type="AlphaFoldDB" id="A0A2N9L5M4"/>
<dbReference type="InterPro" id="IPR035944">
    <property type="entry name" value="YfbM-like_sf"/>
</dbReference>
<proteinExistence type="predicted"/>
<evidence type="ECO:0000313" key="2">
    <source>
        <dbReference type="Proteomes" id="UP000239735"/>
    </source>
</evidence>
<dbReference type="Proteomes" id="UP000239735">
    <property type="component" value="Unassembled WGS sequence"/>
</dbReference>